<keyword evidence="2" id="KW-1185">Reference proteome</keyword>
<sequence length="106" mass="11941">MQDNSDYTALALAADLTGNVKVANCMVERKGGRELLTMKTKHKEIPVLLLSAAKRHKQMTQYLHRKTKTKLDAFNQENSHHAVLLLTRCITAEIFDVALNLEATYS</sequence>
<name>A0ABD1LUS2_9FABA</name>
<evidence type="ECO:0000313" key="2">
    <source>
        <dbReference type="Proteomes" id="UP001603857"/>
    </source>
</evidence>
<gene>
    <name evidence="1" type="ORF">Fmac_020628</name>
</gene>
<protein>
    <submittedName>
        <fullName evidence="1">Uncharacterized protein</fullName>
    </submittedName>
</protein>
<comment type="caution">
    <text evidence="1">The sequence shown here is derived from an EMBL/GenBank/DDBJ whole genome shotgun (WGS) entry which is preliminary data.</text>
</comment>
<accession>A0ABD1LUS2</accession>
<organism evidence="1 2">
    <name type="scientific">Flemingia macrophylla</name>
    <dbReference type="NCBI Taxonomy" id="520843"/>
    <lineage>
        <taxon>Eukaryota</taxon>
        <taxon>Viridiplantae</taxon>
        <taxon>Streptophyta</taxon>
        <taxon>Embryophyta</taxon>
        <taxon>Tracheophyta</taxon>
        <taxon>Spermatophyta</taxon>
        <taxon>Magnoliopsida</taxon>
        <taxon>eudicotyledons</taxon>
        <taxon>Gunneridae</taxon>
        <taxon>Pentapetalae</taxon>
        <taxon>rosids</taxon>
        <taxon>fabids</taxon>
        <taxon>Fabales</taxon>
        <taxon>Fabaceae</taxon>
        <taxon>Papilionoideae</taxon>
        <taxon>50 kb inversion clade</taxon>
        <taxon>NPAAA clade</taxon>
        <taxon>indigoferoid/millettioid clade</taxon>
        <taxon>Phaseoleae</taxon>
        <taxon>Flemingia</taxon>
    </lineage>
</organism>
<reference evidence="1 2" key="1">
    <citation type="submission" date="2024-08" db="EMBL/GenBank/DDBJ databases">
        <title>Insights into the chromosomal genome structure of Flemingia macrophylla.</title>
        <authorList>
            <person name="Ding Y."/>
            <person name="Zhao Y."/>
            <person name="Bi W."/>
            <person name="Wu M."/>
            <person name="Zhao G."/>
            <person name="Gong Y."/>
            <person name="Li W."/>
            <person name="Zhang P."/>
        </authorList>
    </citation>
    <scope>NUCLEOTIDE SEQUENCE [LARGE SCALE GENOMIC DNA]</scope>
    <source>
        <strain evidence="1">DYQJB</strain>
        <tissue evidence="1">Leaf</tissue>
    </source>
</reference>
<dbReference type="EMBL" id="JBGMDY010000007">
    <property type="protein sequence ID" value="KAL2327201.1"/>
    <property type="molecule type" value="Genomic_DNA"/>
</dbReference>
<dbReference type="AlphaFoldDB" id="A0ABD1LUS2"/>
<dbReference type="Proteomes" id="UP001603857">
    <property type="component" value="Unassembled WGS sequence"/>
</dbReference>
<evidence type="ECO:0000313" key="1">
    <source>
        <dbReference type="EMBL" id="KAL2327201.1"/>
    </source>
</evidence>
<proteinExistence type="predicted"/>